<dbReference type="InterPro" id="IPR011006">
    <property type="entry name" value="CheY-like_superfamily"/>
</dbReference>
<protein>
    <submittedName>
        <fullName evidence="4">CheY chemotaxis protein or a CheY-like REC (Receiver) domain</fullName>
    </submittedName>
</protein>
<dbReference type="EMBL" id="FOBB01000002">
    <property type="protein sequence ID" value="SEL34074.1"/>
    <property type="molecule type" value="Genomic_DNA"/>
</dbReference>
<dbReference type="RefSeq" id="WP_089908649.1">
    <property type="nucleotide sequence ID" value="NZ_FOBB01000002.1"/>
</dbReference>
<evidence type="ECO:0000313" key="4">
    <source>
        <dbReference type="EMBL" id="SEL34074.1"/>
    </source>
</evidence>
<proteinExistence type="predicted"/>
<evidence type="ECO:0000256" key="1">
    <source>
        <dbReference type="ARBA" id="ARBA00022553"/>
    </source>
</evidence>
<keyword evidence="5" id="KW-1185">Reference proteome</keyword>
<dbReference type="PROSITE" id="PS50110">
    <property type="entry name" value="RESPONSE_REGULATORY"/>
    <property type="match status" value="1"/>
</dbReference>
<keyword evidence="1 2" id="KW-0597">Phosphoprotein</keyword>
<dbReference type="STRING" id="573321.SAMN04488505_10264"/>
<dbReference type="Proteomes" id="UP000198984">
    <property type="component" value="Unassembled WGS sequence"/>
</dbReference>
<feature type="modified residue" description="4-aspartylphosphate" evidence="2">
    <location>
        <position position="59"/>
    </location>
</feature>
<dbReference type="Pfam" id="PF00072">
    <property type="entry name" value="Response_reg"/>
    <property type="match status" value="1"/>
</dbReference>
<evidence type="ECO:0000259" key="3">
    <source>
        <dbReference type="PROSITE" id="PS50110"/>
    </source>
</evidence>
<dbReference type="InterPro" id="IPR001789">
    <property type="entry name" value="Sig_transdc_resp-reg_receiver"/>
</dbReference>
<dbReference type="SUPFAM" id="SSF52172">
    <property type="entry name" value="CheY-like"/>
    <property type="match status" value="1"/>
</dbReference>
<evidence type="ECO:0000313" key="5">
    <source>
        <dbReference type="Proteomes" id="UP000198984"/>
    </source>
</evidence>
<name>A0A1H7PF68_9BACT</name>
<feature type="domain" description="Response regulatory" evidence="3">
    <location>
        <begin position="6"/>
        <end position="128"/>
    </location>
</feature>
<reference evidence="4 5" key="1">
    <citation type="submission" date="2016-10" db="EMBL/GenBank/DDBJ databases">
        <authorList>
            <person name="de Groot N.N."/>
        </authorList>
    </citation>
    <scope>NUCLEOTIDE SEQUENCE [LARGE SCALE GENOMIC DNA]</scope>
    <source>
        <strain evidence="4 5">DSM 21039</strain>
    </source>
</reference>
<evidence type="ECO:0000256" key="2">
    <source>
        <dbReference type="PROSITE-ProRule" id="PRU00169"/>
    </source>
</evidence>
<dbReference type="AlphaFoldDB" id="A0A1H7PF68"/>
<dbReference type="OrthoDB" id="958614at2"/>
<dbReference type="GO" id="GO:0000160">
    <property type="term" value="P:phosphorelay signal transduction system"/>
    <property type="evidence" value="ECO:0007669"/>
    <property type="project" value="InterPro"/>
</dbReference>
<accession>A0A1H7PF68</accession>
<dbReference type="Gene3D" id="3.40.50.2300">
    <property type="match status" value="1"/>
</dbReference>
<organism evidence="4 5">
    <name type="scientific">Chitinophaga rupis</name>
    <dbReference type="NCBI Taxonomy" id="573321"/>
    <lineage>
        <taxon>Bacteria</taxon>
        <taxon>Pseudomonadati</taxon>
        <taxon>Bacteroidota</taxon>
        <taxon>Chitinophagia</taxon>
        <taxon>Chitinophagales</taxon>
        <taxon>Chitinophagaceae</taxon>
        <taxon>Chitinophaga</taxon>
    </lineage>
</organism>
<gene>
    <name evidence="4" type="ORF">SAMN04488505_10264</name>
</gene>
<dbReference type="PANTHER" id="PTHR44591">
    <property type="entry name" value="STRESS RESPONSE REGULATOR PROTEIN 1"/>
    <property type="match status" value="1"/>
</dbReference>
<dbReference type="SMART" id="SM00448">
    <property type="entry name" value="REC"/>
    <property type="match status" value="1"/>
</dbReference>
<sequence length="143" mass="16324">MPVSGPILIVDNDLEDQEFISAILKEIDPAINTHCFHDGQDALVYLVTTPQQPFLILCDVKMEGMNGLELRAHINDNDFLRKKSIPFVFFSDYATQENVTKAYDLTVQGFFEKANTHDGLKAQLELAVNYWKACLHPNRYFIT</sequence>
<dbReference type="InterPro" id="IPR050595">
    <property type="entry name" value="Bact_response_regulator"/>
</dbReference>
<dbReference type="PANTHER" id="PTHR44591:SF3">
    <property type="entry name" value="RESPONSE REGULATORY DOMAIN-CONTAINING PROTEIN"/>
    <property type="match status" value="1"/>
</dbReference>